<dbReference type="EMBL" id="LBZK01000002">
    <property type="protein sequence ID" value="KKR71384.1"/>
    <property type="molecule type" value="Genomic_DNA"/>
</dbReference>
<protein>
    <recommendedName>
        <fullName evidence="3">Core-binding (CB) domain-containing protein</fullName>
    </recommendedName>
</protein>
<dbReference type="GO" id="GO:0015074">
    <property type="term" value="P:DNA integration"/>
    <property type="evidence" value="ECO:0007669"/>
    <property type="project" value="InterPro"/>
</dbReference>
<sequence>MIDNKLDSVKDSFIKYLTALGLSPKSHKNYKSDLNHFVSWTLLKIRSFGSFVESLTEAVPFLNPDLAREYVSFMKVNEFPGKTINRRLSTLRHLSRFLVMSQVIDSDFMAEIENISFTGGVKSQLNPMLREFCAHLKAQKISPNTVKNYAYPKYHPK</sequence>
<feature type="domain" description="Core-binding (CB)" evidence="3">
    <location>
        <begin position="4"/>
        <end position="99"/>
    </location>
</feature>
<dbReference type="InterPro" id="IPR004107">
    <property type="entry name" value="Integrase_SAM-like_N"/>
</dbReference>
<name>A0A0G0T2X4_9BACT</name>
<dbReference type="Gene3D" id="1.10.150.130">
    <property type="match status" value="1"/>
</dbReference>
<evidence type="ECO:0000259" key="3">
    <source>
        <dbReference type="PROSITE" id="PS51900"/>
    </source>
</evidence>
<dbReference type="InterPro" id="IPR044068">
    <property type="entry name" value="CB"/>
</dbReference>
<dbReference type="Pfam" id="PF02899">
    <property type="entry name" value="Phage_int_SAM_1"/>
    <property type="match status" value="1"/>
</dbReference>
<evidence type="ECO:0000256" key="1">
    <source>
        <dbReference type="ARBA" id="ARBA00023125"/>
    </source>
</evidence>
<evidence type="ECO:0000313" key="5">
    <source>
        <dbReference type="Proteomes" id="UP000034562"/>
    </source>
</evidence>
<evidence type="ECO:0000256" key="2">
    <source>
        <dbReference type="PROSITE-ProRule" id="PRU01248"/>
    </source>
</evidence>
<dbReference type="AlphaFoldDB" id="A0A0G0T2X4"/>
<dbReference type="GO" id="GO:0003677">
    <property type="term" value="F:DNA binding"/>
    <property type="evidence" value="ECO:0007669"/>
    <property type="project" value="UniProtKB-UniRule"/>
</dbReference>
<keyword evidence="1 2" id="KW-0238">DNA-binding</keyword>
<evidence type="ECO:0000313" key="4">
    <source>
        <dbReference type="EMBL" id="KKR71384.1"/>
    </source>
</evidence>
<reference evidence="4 5" key="1">
    <citation type="journal article" date="2015" name="Nature">
        <title>rRNA introns, odd ribosomes, and small enigmatic genomes across a large radiation of phyla.</title>
        <authorList>
            <person name="Brown C.T."/>
            <person name="Hug L.A."/>
            <person name="Thomas B.C."/>
            <person name="Sharon I."/>
            <person name="Castelle C.J."/>
            <person name="Singh A."/>
            <person name="Wilkins M.J."/>
            <person name="Williams K.H."/>
            <person name="Banfield J.F."/>
        </authorList>
    </citation>
    <scope>NUCLEOTIDE SEQUENCE [LARGE SCALE GENOMIC DNA]</scope>
</reference>
<proteinExistence type="predicted"/>
<accession>A0A0G0T2X4</accession>
<comment type="caution">
    <text evidence="4">The sequence shown here is derived from an EMBL/GenBank/DDBJ whole genome shotgun (WGS) entry which is preliminary data.</text>
</comment>
<dbReference type="PROSITE" id="PS51900">
    <property type="entry name" value="CB"/>
    <property type="match status" value="1"/>
</dbReference>
<dbReference type="SUPFAM" id="SSF47823">
    <property type="entry name" value="lambda integrase-like, N-terminal domain"/>
    <property type="match status" value="1"/>
</dbReference>
<dbReference type="InterPro" id="IPR010998">
    <property type="entry name" value="Integrase_recombinase_N"/>
</dbReference>
<dbReference type="Proteomes" id="UP000034562">
    <property type="component" value="Unassembled WGS sequence"/>
</dbReference>
<gene>
    <name evidence="4" type="ORF">UU12_C0002G0042</name>
</gene>
<organism evidence="4 5">
    <name type="scientific">Candidatus Woesebacteria bacterium GW2011_GWA2_40_7b</name>
    <dbReference type="NCBI Taxonomy" id="1618563"/>
    <lineage>
        <taxon>Bacteria</taxon>
        <taxon>Candidatus Woeseibacteriota</taxon>
    </lineage>
</organism>